<dbReference type="AlphaFoldDB" id="A0AAD4MDT5"/>
<evidence type="ECO:0000313" key="5">
    <source>
        <dbReference type="EMBL" id="KAI0307297.1"/>
    </source>
</evidence>
<dbReference type="InterPro" id="IPR029058">
    <property type="entry name" value="AB_hydrolase_fold"/>
</dbReference>
<dbReference type="Pfam" id="PF00135">
    <property type="entry name" value="COesterase"/>
    <property type="match status" value="1"/>
</dbReference>
<dbReference type="Gene3D" id="3.40.50.1820">
    <property type="entry name" value="alpha/beta hydrolase"/>
    <property type="match status" value="1"/>
</dbReference>
<accession>A0AAD4MDT5</accession>
<keyword evidence="6" id="KW-1185">Reference proteome</keyword>
<evidence type="ECO:0000259" key="4">
    <source>
        <dbReference type="Pfam" id="PF00135"/>
    </source>
</evidence>
<dbReference type="PANTHER" id="PTHR11559">
    <property type="entry name" value="CARBOXYLESTERASE"/>
    <property type="match status" value="1"/>
</dbReference>
<organism evidence="5 6">
    <name type="scientific">Multifurca ochricompacta</name>
    <dbReference type="NCBI Taxonomy" id="376703"/>
    <lineage>
        <taxon>Eukaryota</taxon>
        <taxon>Fungi</taxon>
        <taxon>Dikarya</taxon>
        <taxon>Basidiomycota</taxon>
        <taxon>Agaricomycotina</taxon>
        <taxon>Agaricomycetes</taxon>
        <taxon>Russulales</taxon>
        <taxon>Russulaceae</taxon>
        <taxon>Multifurca</taxon>
    </lineage>
</organism>
<evidence type="ECO:0000256" key="1">
    <source>
        <dbReference type="ARBA" id="ARBA00005964"/>
    </source>
</evidence>
<evidence type="ECO:0000256" key="2">
    <source>
        <dbReference type="ARBA" id="ARBA00022801"/>
    </source>
</evidence>
<reference evidence="5" key="1">
    <citation type="journal article" date="2022" name="New Phytol.">
        <title>Evolutionary transition to the ectomycorrhizal habit in the genomes of a hyperdiverse lineage of mushroom-forming fungi.</title>
        <authorList>
            <person name="Looney B."/>
            <person name="Miyauchi S."/>
            <person name="Morin E."/>
            <person name="Drula E."/>
            <person name="Courty P.E."/>
            <person name="Kohler A."/>
            <person name="Kuo A."/>
            <person name="LaButti K."/>
            <person name="Pangilinan J."/>
            <person name="Lipzen A."/>
            <person name="Riley R."/>
            <person name="Andreopoulos W."/>
            <person name="He G."/>
            <person name="Johnson J."/>
            <person name="Nolan M."/>
            <person name="Tritt A."/>
            <person name="Barry K.W."/>
            <person name="Grigoriev I.V."/>
            <person name="Nagy L.G."/>
            <person name="Hibbett D."/>
            <person name="Henrissat B."/>
            <person name="Matheny P.B."/>
            <person name="Labbe J."/>
            <person name="Martin F.M."/>
        </authorList>
    </citation>
    <scope>NUCLEOTIDE SEQUENCE</scope>
    <source>
        <strain evidence="5">BPL690</strain>
    </source>
</reference>
<dbReference type="InterPro" id="IPR019826">
    <property type="entry name" value="Carboxylesterase_B_AS"/>
</dbReference>
<dbReference type="SUPFAM" id="SSF53474">
    <property type="entry name" value="alpha/beta-Hydrolases"/>
    <property type="match status" value="1"/>
</dbReference>
<keyword evidence="2 3" id="KW-0378">Hydrolase</keyword>
<dbReference type="GO" id="GO:0016787">
    <property type="term" value="F:hydrolase activity"/>
    <property type="evidence" value="ECO:0007669"/>
    <property type="project" value="UniProtKB-KW"/>
</dbReference>
<comment type="caution">
    <text evidence="5">The sequence shown here is derived from an EMBL/GenBank/DDBJ whole genome shotgun (WGS) entry which is preliminary data.</text>
</comment>
<gene>
    <name evidence="5" type="ORF">B0F90DRAFT_1622604</name>
</gene>
<sequence length="537" mass="58408">MYIYIWWTTILTSFHSLSSPKVQLGDTTLVGRRLKPSNLDFFGGIPFADPPLRFAPAHPKFSLAPLRSFNARSYGLSCLQPVDADMSENCLTLNIFRPSGIENVASLPVMVWIHGGGFYSGASSIYDGSPLVKQSIARGTPILFVSMNYRVGPLGFPQGPEAVERAALNLGLRDQWAALEWVQRNIASFGGDPNKVTVFGQSAGALSASYHYLNENFSTVARAAIFQSGIGSSLPLFDAHRGIPSWMLFANNTQPCAMPAPSPNNTFSCLMSASSLDIHAGMKAAMAIELFPFRPLLDGPGGILGDFPARQVSRGAGKQVPFMAGTVLDEGTVFVPQDFKAGDITIWLNANYSPSPFGSGALKAGLEKLMSLYPDAPSAGSPFGTGNETFGTGPGYKRGAAIIGDMFFQAPRRFWSQTTSAFGTPSYAYIFTDPQPDATPAHGVFHSSELYYLFRDLTKKGPLNTARLRRIMLDYWISFAVSLTPNDGKGTQRPYWETYDEAKKVLELNSNSTGLVPDVYRSFSIDFIIKMSDMLSL</sequence>
<evidence type="ECO:0000256" key="3">
    <source>
        <dbReference type="RuleBase" id="RU361235"/>
    </source>
</evidence>
<feature type="domain" description="Carboxylesterase type B" evidence="4">
    <location>
        <begin position="19"/>
        <end position="513"/>
    </location>
</feature>
<comment type="similarity">
    <text evidence="1 3">Belongs to the type-B carboxylesterase/lipase family.</text>
</comment>
<dbReference type="Proteomes" id="UP001203297">
    <property type="component" value="Unassembled WGS sequence"/>
</dbReference>
<proteinExistence type="inferred from homology"/>
<dbReference type="InterPro" id="IPR002018">
    <property type="entry name" value="CarbesteraseB"/>
</dbReference>
<evidence type="ECO:0000313" key="6">
    <source>
        <dbReference type="Proteomes" id="UP001203297"/>
    </source>
</evidence>
<dbReference type="InterPro" id="IPR050309">
    <property type="entry name" value="Type-B_Carboxylest/Lipase"/>
</dbReference>
<protein>
    <recommendedName>
        <fullName evidence="3">Carboxylic ester hydrolase</fullName>
        <ecNumber evidence="3">3.1.1.-</ecNumber>
    </recommendedName>
</protein>
<dbReference type="EC" id="3.1.1.-" evidence="3"/>
<name>A0AAD4MDT5_9AGAM</name>
<dbReference type="PROSITE" id="PS00122">
    <property type="entry name" value="CARBOXYLESTERASE_B_1"/>
    <property type="match status" value="1"/>
</dbReference>
<dbReference type="EMBL" id="WTXG01000002">
    <property type="protein sequence ID" value="KAI0307297.1"/>
    <property type="molecule type" value="Genomic_DNA"/>
</dbReference>